<reference evidence="4" key="1">
    <citation type="journal article" date="2015" name="Genome Announc.">
        <title>Genome sequence of the AIDS-associated pathogen Penicillium marneffei (ATCC18224) and its near taxonomic relative Talaromyces stipitatus (ATCC10500).</title>
        <authorList>
            <person name="Nierman W.C."/>
            <person name="Fedorova-Abrams N.D."/>
            <person name="Andrianopoulos A."/>
        </authorList>
    </citation>
    <scope>NUCLEOTIDE SEQUENCE [LARGE SCALE GENOMIC DNA]</scope>
    <source>
        <strain evidence="4">ATCC 18224 / CBS 334.59 / QM 7333</strain>
    </source>
</reference>
<feature type="compositionally biased region" description="Basic and acidic residues" evidence="2">
    <location>
        <begin position="331"/>
        <end position="365"/>
    </location>
</feature>
<feature type="compositionally biased region" description="Low complexity" evidence="2">
    <location>
        <begin position="753"/>
        <end position="763"/>
    </location>
</feature>
<feature type="region of interest" description="Disordered" evidence="2">
    <location>
        <begin position="585"/>
        <end position="807"/>
    </location>
</feature>
<feature type="region of interest" description="Disordered" evidence="2">
    <location>
        <begin position="1"/>
        <end position="82"/>
    </location>
</feature>
<feature type="compositionally biased region" description="Low complexity" evidence="2">
    <location>
        <begin position="983"/>
        <end position="992"/>
    </location>
</feature>
<evidence type="ECO:0000256" key="1">
    <source>
        <dbReference type="SAM" id="Coils"/>
    </source>
</evidence>
<feature type="compositionally biased region" description="Basic and acidic residues" evidence="2">
    <location>
        <begin position="585"/>
        <end position="597"/>
    </location>
</feature>
<feature type="compositionally biased region" description="Polar residues" evidence="2">
    <location>
        <begin position="931"/>
        <end position="940"/>
    </location>
</feature>
<feature type="compositionally biased region" description="Polar residues" evidence="2">
    <location>
        <begin position="1048"/>
        <end position="1071"/>
    </location>
</feature>
<dbReference type="STRING" id="441960.B6QTB5"/>
<dbReference type="Proteomes" id="UP000001294">
    <property type="component" value="Unassembled WGS sequence"/>
</dbReference>
<organism evidence="3 4">
    <name type="scientific">Talaromyces marneffei (strain ATCC 18224 / CBS 334.59 / QM 7333)</name>
    <name type="common">Penicillium marneffei</name>
    <dbReference type="NCBI Taxonomy" id="441960"/>
    <lineage>
        <taxon>Eukaryota</taxon>
        <taxon>Fungi</taxon>
        <taxon>Dikarya</taxon>
        <taxon>Ascomycota</taxon>
        <taxon>Pezizomycotina</taxon>
        <taxon>Eurotiomycetes</taxon>
        <taxon>Eurotiomycetidae</taxon>
        <taxon>Eurotiales</taxon>
        <taxon>Trichocomaceae</taxon>
        <taxon>Talaromyces</taxon>
        <taxon>Talaromyces sect. Talaromyces</taxon>
    </lineage>
</organism>
<dbReference type="VEuPathDB" id="FungiDB:PMAA_004590"/>
<feature type="compositionally biased region" description="Basic and acidic residues" evidence="2">
    <location>
        <begin position="288"/>
        <end position="314"/>
    </location>
</feature>
<accession>B6QTB5</accession>
<feature type="compositionally biased region" description="Basic and acidic residues" evidence="2">
    <location>
        <begin position="194"/>
        <end position="222"/>
    </location>
</feature>
<dbReference type="HOGENOM" id="CLU_284723_0_0_1"/>
<feature type="compositionally biased region" description="Polar residues" evidence="2">
    <location>
        <begin position="685"/>
        <end position="696"/>
    </location>
</feature>
<proteinExistence type="predicted"/>
<feature type="compositionally biased region" description="Basic and acidic residues" evidence="2">
    <location>
        <begin position="640"/>
        <end position="653"/>
    </location>
</feature>
<keyword evidence="1" id="KW-0175">Coiled coil</keyword>
<keyword evidence="4" id="KW-1185">Reference proteome</keyword>
<feature type="compositionally biased region" description="Low complexity" evidence="2">
    <location>
        <begin position="1033"/>
        <end position="1047"/>
    </location>
</feature>
<feature type="coiled-coil region" evidence="1">
    <location>
        <begin position="454"/>
        <end position="547"/>
    </location>
</feature>
<feature type="compositionally biased region" description="Polar residues" evidence="2">
    <location>
        <begin position="28"/>
        <end position="37"/>
    </location>
</feature>
<feature type="compositionally biased region" description="Acidic residues" evidence="2">
    <location>
        <begin position="716"/>
        <end position="729"/>
    </location>
</feature>
<dbReference type="EMBL" id="DS995905">
    <property type="protein sequence ID" value="EEA19680.1"/>
    <property type="molecule type" value="Genomic_DNA"/>
</dbReference>
<feature type="compositionally biased region" description="Basic and acidic residues" evidence="2">
    <location>
        <begin position="843"/>
        <end position="856"/>
    </location>
</feature>
<feature type="compositionally biased region" description="Polar residues" evidence="2">
    <location>
        <begin position="1"/>
        <end position="11"/>
    </location>
</feature>
<name>B6QTB5_TALMQ</name>
<dbReference type="OrthoDB" id="10487555at2759"/>
<feature type="region of interest" description="Disordered" evidence="2">
    <location>
        <begin position="819"/>
        <end position="1106"/>
    </location>
</feature>
<feature type="compositionally biased region" description="Basic and acidic residues" evidence="2">
    <location>
        <begin position="765"/>
        <end position="775"/>
    </location>
</feature>
<evidence type="ECO:0000313" key="4">
    <source>
        <dbReference type="Proteomes" id="UP000001294"/>
    </source>
</evidence>
<sequence>MSNPESQSPSEQRLKPLNQEEVSRTRSSEASTIFSSSNEDKENRPPSTTPPQPQFTQYIPEDDSDEQGYLIPIPSVEYDDEDRVEYGKDPIRLRMALDFLEQRMQDIDDERRSWYGEDAEEAMEYQFRFTPDEIQDRAAARHGGQTFYQHMVEIGQALDFNRIVGDETESQLNENLAEREAEWRDGTHPDAVPESDHGGGDDHGDRHNHNNEHGQGDNHDKGDDGDEDGDKCNGRGSTESSESGHRGDDEDESSTSSTDSTRSIPRPGSGSRNPKRRIRSSGTSDSGRASKEPETSHQRNSVDEAAARQLRFDLHQQQQPEQTEEEYIQQQEDRYRQWKRLSDIPESPQPDKEQQEESEEERQQRGETMLEAQRRQSNAQELEEMQQNRQHLRDALQEWRTIQDTQRGLTEEQQETRRQQMGQLSALRRRMWELGQRQHIHMLESQILDREWDEQRLDEQLDQVQGQRESLRNQLQQLQQLMRERGLRLDEQVQEHEQLEELRRLGQQERHIEQRLRELRHQLEKIRDTLRTQRQGYENYLQQEQERNDSEANKREKEKWYEWNRQRVEGQREIEEWLLREHDKRQRADEMEGRESAQESESEDSPQQQEREQQGQQQQRRYPAQSLNKPPQVPVWYTNLKEKQRQEEEEKGRRQNPQDYPAESQNQRPPPSRWLLYPQPAPPQSWKQEQGQSQWPDSDSSSSSSPIRRKRGTYVEDVEEEEEEEDQEEGYGVSSSKRARKEGPEPDQVPGIAAAQAATLALQRVIEETPQRAEGRPAQTPGQGSRQLLPAAEIREQQTSDGMQVSAIFTNPRTRAVIRPEGFAGRPPRISGGAWLITNQEAVDARDRIQEDRRTSELQAELEQSTTRPVIDDDYEPPSSPSPPRRPTRPVRRLSPSSSPPPLALTSNAAQQPAPIEPPVNHQPPIYLPGPSTTRSTTYPQAPALDEPSVLPQVQPATKLGEAPAEEPTASQSPSTPDPAADPAPTRSPTRRGQTQTTATSPILKGSRIRRQTSAGRESKAQEAARRRPRRGQWQTQHQSQIQDQTQPLDQNQIVNQNPGQAPAQNTPRSQHMNRTRRRTRPYDAMTLRRSTRNRKPPDRYVPAGW</sequence>
<gene>
    <name evidence="3" type="ORF">PMAA_004590</name>
</gene>
<feature type="compositionally biased region" description="Basic and acidic residues" evidence="2">
    <location>
        <begin position="176"/>
        <end position="188"/>
    </location>
</feature>
<feature type="compositionally biased region" description="Polar residues" evidence="2">
    <location>
        <begin position="375"/>
        <end position="389"/>
    </location>
</feature>
<evidence type="ECO:0000313" key="3">
    <source>
        <dbReference type="EMBL" id="EEA19680.1"/>
    </source>
</evidence>
<feature type="region of interest" description="Disordered" evidence="2">
    <location>
        <begin position="169"/>
        <end position="389"/>
    </location>
</feature>
<protein>
    <submittedName>
        <fullName evidence="3">Uncharacterized protein</fullName>
    </submittedName>
</protein>
<evidence type="ECO:0000256" key="2">
    <source>
        <dbReference type="SAM" id="MobiDB-lite"/>
    </source>
</evidence>
<feature type="compositionally biased region" description="Basic and acidic residues" evidence="2">
    <location>
        <begin position="1017"/>
        <end position="1026"/>
    </location>
</feature>
<feature type="compositionally biased region" description="Pro residues" evidence="2">
    <location>
        <begin position="915"/>
        <end position="928"/>
    </location>
</feature>
<dbReference type="AlphaFoldDB" id="B6QTB5"/>